<dbReference type="EMBL" id="JADWYS010000001">
    <property type="protein sequence ID" value="MBG9388426.1"/>
    <property type="molecule type" value="Genomic_DNA"/>
</dbReference>
<keyword evidence="3" id="KW-1185">Reference proteome</keyword>
<evidence type="ECO:0000313" key="3">
    <source>
        <dbReference type="Proteomes" id="UP000651050"/>
    </source>
</evidence>
<comment type="caution">
    <text evidence="2">The sequence shown here is derived from an EMBL/GenBank/DDBJ whole genome shotgun (WGS) entry which is preliminary data.</text>
</comment>
<organism evidence="2 3">
    <name type="scientific">Caenimonas aquaedulcis</name>
    <dbReference type="NCBI Taxonomy" id="2793270"/>
    <lineage>
        <taxon>Bacteria</taxon>
        <taxon>Pseudomonadati</taxon>
        <taxon>Pseudomonadota</taxon>
        <taxon>Betaproteobacteria</taxon>
        <taxon>Burkholderiales</taxon>
        <taxon>Comamonadaceae</taxon>
        <taxon>Caenimonas</taxon>
    </lineage>
</organism>
<sequence length="313" mass="34689">MSPGTGPDTAPRKPSGQPPHVLAAWMADAIHEVHTEHLPRVVQLRDILEAQAQAWEAQELEQTFHALLLAARGLDLQALAIPAWWRRLWPWGRRPAQDFEAAHRAMLAAAGDARQRLDALAREWRPIASASRRAVVELDLEHRAIAGETGDAVHWLAELTEHLSAGPVPGKEERMRKWAQAAQQATQALKRLDTIGDLVGETVLVGRTLFERRTIWLEQLRRDLDAFDREWCPRVAALSGGHCTAQQLEPAAEVHARLLDGFERTDSAVMALRIEAQGFGQLLSRLGEQFAAPGPSPIEDRRPAPTSSSASRE</sequence>
<feature type="region of interest" description="Disordered" evidence="1">
    <location>
        <begin position="290"/>
        <end position="313"/>
    </location>
</feature>
<evidence type="ECO:0000256" key="1">
    <source>
        <dbReference type="SAM" id="MobiDB-lite"/>
    </source>
</evidence>
<protein>
    <submittedName>
        <fullName evidence="2">Uncharacterized protein</fullName>
    </submittedName>
</protein>
<reference evidence="2" key="1">
    <citation type="submission" date="2020-11" db="EMBL/GenBank/DDBJ databases">
        <title>Bacterial whole genome sequence for Caenimonas sp. DR4.4.</title>
        <authorList>
            <person name="Le V."/>
            <person name="Ko S.-R."/>
            <person name="Ahn C.-Y."/>
            <person name="Oh H.-M."/>
        </authorList>
    </citation>
    <scope>NUCLEOTIDE SEQUENCE</scope>
    <source>
        <strain evidence="2">DR4.4</strain>
    </source>
</reference>
<evidence type="ECO:0000313" key="2">
    <source>
        <dbReference type="EMBL" id="MBG9388426.1"/>
    </source>
</evidence>
<gene>
    <name evidence="2" type="ORF">I5803_10370</name>
</gene>
<dbReference type="Proteomes" id="UP000651050">
    <property type="component" value="Unassembled WGS sequence"/>
</dbReference>
<dbReference type="RefSeq" id="WP_196986288.1">
    <property type="nucleotide sequence ID" value="NZ_JADWYS010000001.1"/>
</dbReference>
<dbReference type="AlphaFoldDB" id="A0A931MGR1"/>
<accession>A0A931MGR1</accession>
<feature type="compositionally biased region" description="Low complexity" evidence="1">
    <location>
        <begin position="304"/>
        <end position="313"/>
    </location>
</feature>
<name>A0A931MGR1_9BURK</name>
<proteinExistence type="predicted"/>